<gene>
    <name evidence="3" type="ORF">NESM_000185400</name>
</gene>
<evidence type="ECO:0000259" key="2">
    <source>
        <dbReference type="Pfam" id="PF26289"/>
    </source>
</evidence>
<proteinExistence type="predicted"/>
<protein>
    <recommendedName>
        <fullName evidence="2">Kinetoplastid PH-like domain-containing protein</fullName>
    </recommendedName>
</protein>
<feature type="region of interest" description="Disordered" evidence="1">
    <location>
        <begin position="224"/>
        <end position="263"/>
    </location>
</feature>
<accession>A0AAW0F4P4</accession>
<feature type="domain" description="Kinetoplastid PH-like" evidence="2">
    <location>
        <begin position="640"/>
        <end position="813"/>
    </location>
</feature>
<name>A0AAW0F4P4_9TRYP</name>
<dbReference type="AlphaFoldDB" id="A0AAW0F4P4"/>
<feature type="compositionally biased region" description="Low complexity" evidence="1">
    <location>
        <begin position="192"/>
        <end position="206"/>
    </location>
</feature>
<feature type="region of interest" description="Disordered" evidence="1">
    <location>
        <begin position="132"/>
        <end position="151"/>
    </location>
</feature>
<dbReference type="EMBL" id="JAECZO010000013">
    <property type="protein sequence ID" value="KAK7201238.1"/>
    <property type="molecule type" value="Genomic_DNA"/>
</dbReference>
<comment type="caution">
    <text evidence="3">The sequence shown here is derived from an EMBL/GenBank/DDBJ whole genome shotgun (WGS) entry which is preliminary data.</text>
</comment>
<evidence type="ECO:0000256" key="1">
    <source>
        <dbReference type="SAM" id="MobiDB-lite"/>
    </source>
</evidence>
<feature type="region of interest" description="Disordered" evidence="1">
    <location>
        <begin position="192"/>
        <end position="212"/>
    </location>
</feature>
<dbReference type="Pfam" id="PF26289">
    <property type="entry name" value="PH_38"/>
    <property type="match status" value="1"/>
</dbReference>
<keyword evidence="4" id="KW-1185">Reference proteome</keyword>
<evidence type="ECO:0000313" key="3">
    <source>
        <dbReference type="EMBL" id="KAK7201238.1"/>
    </source>
</evidence>
<evidence type="ECO:0000313" key="4">
    <source>
        <dbReference type="Proteomes" id="UP001430356"/>
    </source>
</evidence>
<feature type="region of interest" description="Disordered" evidence="1">
    <location>
        <begin position="291"/>
        <end position="371"/>
    </location>
</feature>
<dbReference type="Proteomes" id="UP001430356">
    <property type="component" value="Unassembled WGS sequence"/>
</dbReference>
<reference evidence="3 4" key="1">
    <citation type="journal article" date="2021" name="MBio">
        <title>A New Model Trypanosomatid, Novymonas esmeraldas: Genomic Perception of Its 'Candidatus Pandoraea novymonadis' Endosymbiont.</title>
        <authorList>
            <person name="Zakharova A."/>
            <person name="Saura A."/>
            <person name="Butenko A."/>
            <person name="Podesvova L."/>
            <person name="Warmusova S."/>
            <person name="Kostygov A.Y."/>
            <person name="Nenarokova A."/>
            <person name="Lukes J."/>
            <person name="Opperdoes F.R."/>
            <person name="Yurchenko V."/>
        </authorList>
    </citation>
    <scope>NUCLEOTIDE SEQUENCE [LARGE SCALE GENOMIC DNA]</scope>
    <source>
        <strain evidence="3 4">E262AT.01</strain>
    </source>
</reference>
<sequence>MAVQLDDWSLSSLAGAMEWTVVQPTAVSLAQALCDSAVDVMGDTHTYPALFTDLTPTLLTGRTSASADAAPLVYATVSSLVAVEKVGPRQLRLRQERPCGMAGTHRLLYLTAPSEAACDQWWRVLHRLTYDNQPRRHPPTVQHEPGSDHHAVVAGACGGAAHDSDVLDSSAARSAAEFSRIAELQRLLLFTPSSPSPAEATATTTRSSHDVPLSSATHSLLAAAAPSATAATESGLPVRSGSAAQPLPRQHRHRVPRAIRGSVTALPPTDHVLARDAALVGAATATRLTASRRGSGVAGADKTSSSPSSSSSSSSSQVVQLSPPIHGGRMATDAGREADSSGAPAMTVSCRPSTDVVPSVVRHSGARRSGSTRCVAAPSLAALISNTSGDQPRDADGGAPTPFHAEAAQNLLSTPEPPPALPECLGGPSAAAAPSAASRDLIDEVCPASSSPAPAVAAADEGTALSTREDVLQPRSAWRHPPPLQHPALAGGEFAMGVSATSIDLSPAAAWPTVYEPIHVDATVVPRAHGGTRQPSPLNGLAPGIAALGSPARDYRDLQCSTAAAPLTPRLAYRHISPTWRCRRNLRGGGGGGSANTSRHASASPELRHRRAGAHGRRDDDDDGAGAAAAPRVPPRVAVVATPHLFLMYPVEVPPRRWGHGADTEGVPTYVFATIDEDCIVAVPASRFDTRLAESGLLQRRGGAAGGAARWSARRSRSSSPATAAETVAVRSLKRARRFFGEGHCRALRVSEVERVSCGTEEPLLPLLLLGTAQRERDLSKVVCIATRRRTFMMEATTAAEATWYVQSWRSYLQSRRRGPSRRAPRLQEQE</sequence>
<dbReference type="InterPro" id="IPR058803">
    <property type="entry name" value="PH_38"/>
</dbReference>
<feature type="region of interest" description="Disordered" evidence="1">
    <location>
        <begin position="584"/>
        <end position="631"/>
    </location>
</feature>
<feature type="compositionally biased region" description="Low complexity" evidence="1">
    <location>
        <begin position="304"/>
        <end position="316"/>
    </location>
</feature>
<organism evidence="3 4">
    <name type="scientific">Novymonas esmeraldas</name>
    <dbReference type="NCBI Taxonomy" id="1808958"/>
    <lineage>
        <taxon>Eukaryota</taxon>
        <taxon>Discoba</taxon>
        <taxon>Euglenozoa</taxon>
        <taxon>Kinetoplastea</taxon>
        <taxon>Metakinetoplastina</taxon>
        <taxon>Trypanosomatida</taxon>
        <taxon>Trypanosomatidae</taxon>
        <taxon>Novymonas</taxon>
    </lineage>
</organism>